<accession>A0ABP7LIT5</accession>
<dbReference type="Proteomes" id="UP001500827">
    <property type="component" value="Unassembled WGS sequence"/>
</dbReference>
<reference evidence="2" key="1">
    <citation type="journal article" date="2019" name="Int. J. Syst. Evol. Microbiol.">
        <title>The Global Catalogue of Microorganisms (GCM) 10K type strain sequencing project: providing services to taxonomists for standard genome sequencing and annotation.</title>
        <authorList>
            <consortium name="The Broad Institute Genomics Platform"/>
            <consortium name="The Broad Institute Genome Sequencing Center for Infectious Disease"/>
            <person name="Wu L."/>
            <person name="Ma J."/>
        </authorList>
    </citation>
    <scope>NUCLEOTIDE SEQUENCE [LARGE SCALE GENOMIC DNA]</scope>
    <source>
        <strain evidence="2">JCM 17543</strain>
    </source>
</reference>
<gene>
    <name evidence="1" type="ORF">GCM10022276_20750</name>
</gene>
<evidence type="ECO:0000313" key="2">
    <source>
        <dbReference type="Proteomes" id="UP001500827"/>
    </source>
</evidence>
<dbReference type="RefSeq" id="WP_344699614.1">
    <property type="nucleotide sequence ID" value="NZ_BAABBM010000001.1"/>
</dbReference>
<name>A0ABP7LIT5_9SPHN</name>
<proteinExistence type="predicted"/>
<comment type="caution">
    <text evidence="1">The sequence shown here is derived from an EMBL/GenBank/DDBJ whole genome shotgun (WGS) entry which is preliminary data.</text>
</comment>
<sequence>MREEIIRATSSSLSDDEVAQLRHQTAGMIRPEIEQAVRTYKETGALPERDEFGWCRNPETGEYSERLLNPFELKRLLKEAGFKVQLRHVFRKMPLRLFNGIEFRPLNMRLFALRPLFALVATKPI</sequence>
<organism evidence="1 2">
    <name type="scientific">Sphingomonas limnosediminicola</name>
    <dbReference type="NCBI Taxonomy" id="940133"/>
    <lineage>
        <taxon>Bacteria</taxon>
        <taxon>Pseudomonadati</taxon>
        <taxon>Pseudomonadota</taxon>
        <taxon>Alphaproteobacteria</taxon>
        <taxon>Sphingomonadales</taxon>
        <taxon>Sphingomonadaceae</taxon>
        <taxon>Sphingomonas</taxon>
    </lineage>
</organism>
<dbReference type="EMBL" id="BAABBM010000001">
    <property type="protein sequence ID" value="GAA3901863.1"/>
    <property type="molecule type" value="Genomic_DNA"/>
</dbReference>
<keyword evidence="2" id="KW-1185">Reference proteome</keyword>
<evidence type="ECO:0000313" key="1">
    <source>
        <dbReference type="EMBL" id="GAA3901863.1"/>
    </source>
</evidence>
<protein>
    <submittedName>
        <fullName evidence="1">Uncharacterized protein</fullName>
    </submittedName>
</protein>